<dbReference type="Proteomes" id="UP000634308">
    <property type="component" value="Unassembled WGS sequence"/>
</dbReference>
<evidence type="ECO:0000313" key="4">
    <source>
        <dbReference type="Proteomes" id="UP000634308"/>
    </source>
</evidence>
<accession>A0ABQ2RTI8</accession>
<feature type="compositionally biased region" description="Low complexity" evidence="1">
    <location>
        <begin position="561"/>
        <end position="611"/>
    </location>
</feature>
<evidence type="ECO:0000313" key="3">
    <source>
        <dbReference type="EMBL" id="GGR58191.1"/>
    </source>
</evidence>
<comment type="caution">
    <text evidence="3">The sequence shown here is derived from an EMBL/GenBank/DDBJ whole genome shotgun (WGS) entry which is preliminary data.</text>
</comment>
<feature type="signal peptide" evidence="2">
    <location>
        <begin position="1"/>
        <end position="20"/>
    </location>
</feature>
<feature type="region of interest" description="Disordered" evidence="1">
    <location>
        <begin position="1672"/>
        <end position="1694"/>
    </location>
</feature>
<dbReference type="RefSeq" id="WP_189064836.1">
    <property type="nucleotide sequence ID" value="NZ_BMQM01000011.1"/>
</dbReference>
<reference evidence="4" key="1">
    <citation type="journal article" date="2019" name="Int. J. Syst. Evol. Microbiol.">
        <title>The Global Catalogue of Microorganisms (GCM) 10K type strain sequencing project: providing services to taxonomists for standard genome sequencing and annotation.</title>
        <authorList>
            <consortium name="The Broad Institute Genomics Platform"/>
            <consortium name="The Broad Institute Genome Sequencing Center for Infectious Disease"/>
            <person name="Wu L."/>
            <person name="Ma J."/>
        </authorList>
    </citation>
    <scope>NUCLEOTIDE SEQUENCE [LARGE SCALE GENOMIC DNA]</scope>
    <source>
        <strain evidence="4">JCM 31404</strain>
    </source>
</reference>
<feature type="region of interest" description="Disordered" evidence="1">
    <location>
        <begin position="556"/>
        <end position="611"/>
    </location>
</feature>
<dbReference type="EMBL" id="BMQM01000011">
    <property type="protein sequence ID" value="GGR58191.1"/>
    <property type="molecule type" value="Genomic_DNA"/>
</dbReference>
<sequence>MSRPRALALLTLGLGGAALAQDASLTRVDTGGPHPERTTRPVTSVGQELNWSVGDDSFTLQVHQRGPVTLQLYSAGFDPQDYRRPDGQSLGDERYGGLPVESTFTLLGPDGQTLRTLRVPEGASDWVTAFDGTLEPGTYTLKASTQGRGKNTFAARIEAHAASLSATRVNVTVRGPAWTPALTLNAQAGDTLRLYDGDGPAEMEVRVTDENGVVTPLPISGQLEWVDLPLPGAGTYRVELRQPPGAAQYSNTAGLAFTRGGADQRITLAQTDRVGQLRVQAQLVQPGGEISATTLNVMVGDQPVTVPGEWTAEQPAGTYPLSVQAPAGATISAPDTVTVPEDGLADVTVQVRPQLQVSLTQDRPVVCVGDVVTFRATVSTDFDGTLNAPLDLKLPAGLSALTATRLNAAVRAGQPATLEVVARADTPGGAAVTASAPGTQADAALNVSPHRAALQLRRAALPDARPGDTVTVALHLNNTSAQPTPYLLSDTPGEGLSALDSPEFEGTLRPGESRTLTYRAQVTAQSGELTPHAELVTDCADTQTASGRLTVRPLVVPTPEPAAGTAPAGSAPAQATVPAQTPAAQPPAAQTPAAQTPAAQAPAAQMPAAPASLPPMTRVSDIHASVTSTGAAQGLIYAQRLPDGATYLPGSARYDALTLPDPLVGPSGTLYWTLPAHPGELRYSAQHDAALPALGEPTLVATYGQQTRETLRGSFDPGDFASAQAPDTAVLNPDRVIQSPPDGQVYRDRDQVTVIVQGPGDVPLDVTLNGEDLPSKLIGTRSFDPASNLQRLEYVGVRLKPGQNVIEALGERTTVTLAGRTTNLRVLGEQVIADGVTPIRLRVQAVDERGVTTALPFLTVRTTLEPTTPDANPMEAGYQVRLRDGEGVLEFAPQAAPVRVGLDADLGDGQPIHAEQRLEAGHGTVGAGLLSATLSGAGLNVTARGTLEAPLGGGHLIAVANTDGLPAQDDPGNNDAGGPYAARGDRSAQTVPLTGQDPAAFQYDHADFTVAYRQGEAPIETLLVPGRPTALSVVTHAAPGEPVFTAFAAGVSVTARTETLTPDGTRLLRLSQFPAAPGSDTLDLIVSGPDGDTERRLTRGQDYTLDAETGLITLATPLAAFTVEGGLLVTQSLRAAYRLEGAGERQLAFGAEVRLERGDLSLSAATVTLPGSGAGSGNTTAVRATYGAATVTAAGSDGSGRAAGSGALSVTSLAAVSGGKVNVSAAATGSLPGGTRLSVSAAHQSDGYAGLNAAQDGTHATASAAVPISGVLSAQVAGEFHDTPTGAGGEQTDRTRQAQVSAGVRASLNPVTLGLGVKSQFGQTEGTSLTASAGYHAAPVDLDVTHAQPLTGNVNPQTTLSARYQVTRQVAATLGGTVTWPGGSAAPGQALSLGLESRLGGTNLRAAYELPTAGGGGNRARFGADTTLPVTERLSASFGGGLTQELAGENRPDPQREYNLNAALRYRDARLSASGSSDFSVKNGQLRTVLRGGASLSVNDFATLNVDALSEFGPSRGDRFTAGGALRKNAWQGLLSASYERGSLSTSGAGTLLGSGELAYHAATWAMRGGLAVRAVPGDPGSLTVQPSLSGSYYLGERFAVGAALHTQLQPATGVARTAAGIEGSLRALPGTWLTLGYNFTGFDSISTQATQRGAYLRLDISADERIRSLLSGAGKADETAAPTPPETPAKDTP</sequence>
<feature type="region of interest" description="Disordered" evidence="1">
    <location>
        <begin position="966"/>
        <end position="985"/>
    </location>
</feature>
<proteinExistence type="predicted"/>
<evidence type="ECO:0008006" key="5">
    <source>
        <dbReference type="Google" id="ProtNLM"/>
    </source>
</evidence>
<protein>
    <recommendedName>
        <fullName evidence="5">DUF11 domain-containing protein</fullName>
    </recommendedName>
</protein>
<gene>
    <name evidence="3" type="ORF">GCM10008959_19940</name>
</gene>
<name>A0ABQ2RTI8_9DEIO</name>
<keyword evidence="2" id="KW-0732">Signal</keyword>
<feature type="chain" id="PRO_5046030174" description="DUF11 domain-containing protein" evidence="2">
    <location>
        <begin position="21"/>
        <end position="1694"/>
    </location>
</feature>
<evidence type="ECO:0000256" key="1">
    <source>
        <dbReference type="SAM" id="MobiDB-lite"/>
    </source>
</evidence>
<evidence type="ECO:0000256" key="2">
    <source>
        <dbReference type="SAM" id="SignalP"/>
    </source>
</evidence>
<keyword evidence="4" id="KW-1185">Reference proteome</keyword>
<organism evidence="3 4">
    <name type="scientific">Deinococcus seoulensis</name>
    <dbReference type="NCBI Taxonomy" id="1837379"/>
    <lineage>
        <taxon>Bacteria</taxon>
        <taxon>Thermotogati</taxon>
        <taxon>Deinococcota</taxon>
        <taxon>Deinococci</taxon>
        <taxon>Deinococcales</taxon>
        <taxon>Deinococcaceae</taxon>
        <taxon>Deinococcus</taxon>
    </lineage>
</organism>